<evidence type="ECO:0000313" key="1">
    <source>
        <dbReference type="EMBL" id="GEO67171.1"/>
    </source>
</evidence>
<sequence>MFRKGVLNRSDLDKGGARQHNKELIVPVVRNVFMTPTSVSEILTGLKKFDGIV</sequence>
<proteinExistence type="predicted"/>
<comment type="caution">
    <text evidence="1">The sequence shown here is derived from an EMBL/GenBank/DDBJ whole genome shotgun (WGS) entry which is preliminary data.</text>
</comment>
<name>A0ABQ0WQ35_9LACO</name>
<reference evidence="1 2" key="1">
    <citation type="submission" date="2019-07" db="EMBL/GenBank/DDBJ databases">
        <title>Whole genome shotgun sequence of Lactobacillus spicheri NBRC 107155.</title>
        <authorList>
            <person name="Hosoyama A."/>
            <person name="Uohara A."/>
            <person name="Ohji S."/>
            <person name="Ichikawa N."/>
        </authorList>
    </citation>
    <scope>NUCLEOTIDE SEQUENCE [LARGE SCALE GENOMIC DNA]</scope>
    <source>
        <strain evidence="1 2">NBRC 107155</strain>
    </source>
</reference>
<keyword evidence="2" id="KW-1185">Reference proteome</keyword>
<dbReference type="EMBL" id="BJZI01000022">
    <property type="protein sequence ID" value="GEO67171.1"/>
    <property type="molecule type" value="Genomic_DNA"/>
</dbReference>
<protein>
    <submittedName>
        <fullName evidence="1">Uncharacterized protein</fullName>
    </submittedName>
</protein>
<evidence type="ECO:0000313" key="2">
    <source>
        <dbReference type="Proteomes" id="UP000321691"/>
    </source>
</evidence>
<dbReference type="Proteomes" id="UP000321691">
    <property type="component" value="Unassembled WGS sequence"/>
</dbReference>
<organism evidence="1 2">
    <name type="scientific">Levilactobacillus spicheri</name>
    <dbReference type="NCBI Taxonomy" id="216463"/>
    <lineage>
        <taxon>Bacteria</taxon>
        <taxon>Bacillati</taxon>
        <taxon>Bacillota</taxon>
        <taxon>Bacilli</taxon>
        <taxon>Lactobacillales</taxon>
        <taxon>Lactobacillaceae</taxon>
        <taxon>Levilactobacillus</taxon>
    </lineage>
</organism>
<accession>A0ABQ0WQ35</accession>
<gene>
    <name evidence="1" type="ORF">LSP04_15900</name>
</gene>